<dbReference type="GeneID" id="27665633"/>
<comment type="catalytic activity">
    <reaction evidence="9">
        <text>feruloyl-polysaccharide + H2O = ferulate + polysaccharide.</text>
        <dbReference type="EC" id="3.1.1.73"/>
    </reaction>
</comment>
<reference evidence="11 12" key="2">
    <citation type="journal article" date="2015" name="Eukaryot. Cell">
        <title>Asexual propagation of a virulent clone complex in a human and feline outbreak of sporotrichosis.</title>
        <authorList>
            <person name="Teixeira Mde M."/>
            <person name="Rodrigues A.M."/>
            <person name="Tsui C.K."/>
            <person name="de Almeida L.G."/>
            <person name="Van Diepeningen A.D."/>
            <person name="van den Ende B.G."/>
            <person name="Fernandes G.F."/>
            <person name="Kano R."/>
            <person name="Hamelin R.C."/>
            <person name="Lopes-Bezerra L.M."/>
            <person name="Vasconcelos A.T."/>
            <person name="de Hoog S."/>
            <person name="de Camargo Z.P."/>
            <person name="Felipe M.S."/>
        </authorList>
    </citation>
    <scope>NUCLEOTIDE SEQUENCE [LARGE SCALE GENOMIC DNA]</scope>
    <source>
        <strain evidence="11 12">1099-18</strain>
    </source>
</reference>
<dbReference type="GO" id="GO:0045493">
    <property type="term" value="P:xylan catabolic process"/>
    <property type="evidence" value="ECO:0007669"/>
    <property type="project" value="UniProtKB-KW"/>
</dbReference>
<keyword evidence="4" id="KW-0858">Xylan degradation</keyword>
<feature type="signal peptide" evidence="10">
    <location>
        <begin position="1"/>
        <end position="21"/>
    </location>
</feature>
<keyword evidence="7" id="KW-0119">Carbohydrate metabolism</keyword>
<dbReference type="KEGG" id="ssck:SPSK_03518"/>
<reference evidence="11 12" key="1">
    <citation type="journal article" date="2014" name="BMC Genomics">
        <title>Comparative genomics of the major fungal agents of human and animal Sporotrichosis: Sporothrix schenckii and Sporothrix brasiliensis.</title>
        <authorList>
            <person name="Teixeira M.M."/>
            <person name="de Almeida L.G."/>
            <person name="Kubitschek-Barreira P."/>
            <person name="Alves F.L."/>
            <person name="Kioshima E.S."/>
            <person name="Abadio A.K."/>
            <person name="Fernandes L."/>
            <person name="Derengowski L.S."/>
            <person name="Ferreira K.S."/>
            <person name="Souza R.C."/>
            <person name="Ruiz J.C."/>
            <person name="de Andrade N.C."/>
            <person name="Paes H.C."/>
            <person name="Nicola A.M."/>
            <person name="Albuquerque P."/>
            <person name="Gerber A.L."/>
            <person name="Martins V.P."/>
            <person name="Peconick L.D."/>
            <person name="Neto A.V."/>
            <person name="Chaucanez C.B."/>
            <person name="Silva P.A."/>
            <person name="Cunha O.L."/>
            <person name="de Oliveira F.F."/>
            <person name="dos Santos T.C."/>
            <person name="Barros A.L."/>
            <person name="Soares M.A."/>
            <person name="de Oliveira L.M."/>
            <person name="Marini M.M."/>
            <person name="Villalobos-Duno H."/>
            <person name="Cunha M.M."/>
            <person name="de Hoog S."/>
            <person name="da Silveira J.F."/>
            <person name="Henrissat B."/>
            <person name="Nino-Vega G.A."/>
            <person name="Cisalpino P.S."/>
            <person name="Mora-Montes H.M."/>
            <person name="Almeida S.R."/>
            <person name="Stajich J.E."/>
            <person name="Lopes-Bezerra L.M."/>
            <person name="Vasconcelos A.T."/>
            <person name="Felipe M.S."/>
        </authorList>
    </citation>
    <scope>NUCLEOTIDE SEQUENCE [LARGE SCALE GENOMIC DNA]</scope>
    <source>
        <strain evidence="11 12">1099-18</strain>
    </source>
</reference>
<evidence type="ECO:0000256" key="2">
    <source>
        <dbReference type="ARBA" id="ARBA00013091"/>
    </source>
</evidence>
<protein>
    <recommendedName>
        <fullName evidence="2">feruloyl esterase</fullName>
        <ecNumber evidence="2">3.1.1.73</ecNumber>
    </recommendedName>
</protein>
<dbReference type="EMBL" id="AXCR01000010">
    <property type="protein sequence ID" value="KJR82071.1"/>
    <property type="molecule type" value="Genomic_DNA"/>
</dbReference>
<evidence type="ECO:0000256" key="1">
    <source>
        <dbReference type="ARBA" id="ARBA00004613"/>
    </source>
</evidence>
<keyword evidence="3" id="KW-0964">Secreted</keyword>
<dbReference type="InterPro" id="IPR043595">
    <property type="entry name" value="FaeB/C/D"/>
</dbReference>
<dbReference type="OrthoDB" id="424610at2759"/>
<dbReference type="PANTHER" id="PTHR38050">
    <property type="match status" value="1"/>
</dbReference>
<evidence type="ECO:0000256" key="3">
    <source>
        <dbReference type="ARBA" id="ARBA00022525"/>
    </source>
</evidence>
<organism evidence="11 12">
    <name type="scientific">Sporothrix schenckii 1099-18</name>
    <dbReference type="NCBI Taxonomy" id="1397361"/>
    <lineage>
        <taxon>Eukaryota</taxon>
        <taxon>Fungi</taxon>
        <taxon>Dikarya</taxon>
        <taxon>Ascomycota</taxon>
        <taxon>Pezizomycotina</taxon>
        <taxon>Sordariomycetes</taxon>
        <taxon>Sordariomycetidae</taxon>
        <taxon>Ophiostomatales</taxon>
        <taxon>Ophiostomataceae</taxon>
        <taxon>Sporothrix</taxon>
    </lineage>
</organism>
<evidence type="ECO:0000256" key="8">
    <source>
        <dbReference type="ARBA" id="ARBA00023326"/>
    </source>
</evidence>
<accession>A0A0F2M1Q8</accession>
<keyword evidence="8" id="KW-0624">Polysaccharide degradation</keyword>
<keyword evidence="5 10" id="KW-0732">Signal</keyword>
<evidence type="ECO:0000256" key="4">
    <source>
        <dbReference type="ARBA" id="ARBA00022651"/>
    </source>
</evidence>
<evidence type="ECO:0000313" key="12">
    <source>
        <dbReference type="Proteomes" id="UP000033710"/>
    </source>
</evidence>
<dbReference type="SUPFAM" id="SSF53474">
    <property type="entry name" value="alpha/beta-Hydrolases"/>
    <property type="match status" value="1"/>
</dbReference>
<dbReference type="InterPro" id="IPR029058">
    <property type="entry name" value="AB_hydrolase_fold"/>
</dbReference>
<feature type="chain" id="PRO_5002454977" description="feruloyl esterase" evidence="10">
    <location>
        <begin position="22"/>
        <end position="323"/>
    </location>
</feature>
<comment type="subcellular location">
    <subcellularLocation>
        <location evidence="1">Secreted</location>
    </subcellularLocation>
</comment>
<keyword evidence="6" id="KW-0378">Hydrolase</keyword>
<comment type="caution">
    <text evidence="11">The sequence shown here is derived from an EMBL/GenBank/DDBJ whole genome shotgun (WGS) entry which is preliminary data.</text>
</comment>
<dbReference type="VEuPathDB" id="FungiDB:SPSK_03518"/>
<dbReference type="Gene3D" id="3.40.50.1820">
    <property type="entry name" value="alpha/beta hydrolase"/>
    <property type="match status" value="1"/>
</dbReference>
<dbReference type="GO" id="GO:0005576">
    <property type="term" value="C:extracellular region"/>
    <property type="evidence" value="ECO:0007669"/>
    <property type="project" value="UniProtKB-SubCell"/>
</dbReference>
<evidence type="ECO:0000256" key="7">
    <source>
        <dbReference type="ARBA" id="ARBA00023277"/>
    </source>
</evidence>
<evidence type="ECO:0000256" key="9">
    <source>
        <dbReference type="ARBA" id="ARBA00034075"/>
    </source>
</evidence>
<evidence type="ECO:0000256" key="5">
    <source>
        <dbReference type="ARBA" id="ARBA00022729"/>
    </source>
</evidence>
<name>A0A0F2M1Q8_SPOSC</name>
<evidence type="ECO:0000256" key="10">
    <source>
        <dbReference type="SAM" id="SignalP"/>
    </source>
</evidence>
<sequence length="323" mass="34689">MFTFSLQTVACLVGVLSMATASPCTTKAVTGCHKSLPHGQSRGGVTNVSITSNGLDRNYLVFVPPNYDKKKPTQVILSYHGGTKTALQQLQLDNLTLPEFNTDSIVIYPQGINNFWQGVPGVTVDDVQFTSDLLDHVSRQYCVDTRRIMATGKSDGAGFCNVLACDAGLSARIAAFAPVSGAYYVDALPCAADTVAIPCNNARRDIPLLAFHGGADTVIAYGGGERKKACLPSVPHWIQSWAARENLGASNHTVPYAQDTVIYEFSRGTQKGLVNLVYDSVNGHDWPSTQPNADNQNAGQAPTSFNATPMILDFFAKHTLTDL</sequence>
<evidence type="ECO:0000256" key="6">
    <source>
        <dbReference type="ARBA" id="ARBA00022801"/>
    </source>
</evidence>
<dbReference type="RefSeq" id="XP_016584747.1">
    <property type="nucleotide sequence ID" value="XM_016730356.1"/>
</dbReference>
<gene>
    <name evidence="11" type="ORF">SPSK_03518</name>
</gene>
<dbReference type="PANTHER" id="PTHR38050:SF2">
    <property type="entry name" value="FERULOYL ESTERASE C-RELATED"/>
    <property type="match status" value="1"/>
</dbReference>
<dbReference type="EC" id="3.1.1.73" evidence="2"/>
<evidence type="ECO:0000313" key="11">
    <source>
        <dbReference type="EMBL" id="KJR82071.1"/>
    </source>
</evidence>
<proteinExistence type="predicted"/>
<dbReference type="GO" id="GO:0030600">
    <property type="term" value="F:feruloyl esterase activity"/>
    <property type="evidence" value="ECO:0007669"/>
    <property type="project" value="UniProtKB-EC"/>
</dbReference>
<dbReference type="Proteomes" id="UP000033710">
    <property type="component" value="Unassembled WGS sequence"/>
</dbReference>
<dbReference type="AlphaFoldDB" id="A0A0F2M1Q8"/>